<dbReference type="GO" id="GO:0008270">
    <property type="term" value="F:zinc ion binding"/>
    <property type="evidence" value="ECO:0007669"/>
    <property type="project" value="InterPro"/>
</dbReference>
<name>A0A6I8PPD0_ORNAN</name>
<dbReference type="SMART" id="SM00701">
    <property type="entry name" value="PGRP"/>
    <property type="match status" value="2"/>
</dbReference>
<dbReference type="InterPro" id="IPR015510">
    <property type="entry name" value="PGRP"/>
</dbReference>
<evidence type="ECO:0000256" key="1">
    <source>
        <dbReference type="ARBA" id="ARBA00007553"/>
    </source>
</evidence>
<feature type="domain" description="N-acetylmuramoyl-L-alanine amidase" evidence="3">
    <location>
        <begin position="56"/>
        <end position="199"/>
    </location>
</feature>
<evidence type="ECO:0000256" key="2">
    <source>
        <dbReference type="ARBA" id="ARBA00022859"/>
    </source>
</evidence>
<sequence>MTGVWVRLDEVLTLFCSFRPPSNDQPCPPALHGPPQCHGHFDPPTITPRAEWGAQAPRCTAPLKTPTPYLLVHHIAGTDCGAQGSSWCLRQLQDHHTLTNGWCDIAYNFLIMESGEVFEGTGWTVQGHHTAGYNEVALGFAFFTNMTAPSQAALASAQHLISFAVQKRHLSPNYIQPFLFRGEDCLQAPGSTPSGGCPTIIPRADWGAKGSMANCRKLDRPAKYVIIIHTAGQPCTELDSCKELVRGIQDFHVNGRKFCDVGYNFLVGEDGNVYEGVGWDTEGAHTYGYNDIALGVAFLGLFEDKPPNAAALMAAQRLIRCSVDRDYLDPNYLLVAHSDVINSISPGRATHDIIKTWPHFKG</sequence>
<dbReference type="InterPro" id="IPR006619">
    <property type="entry name" value="PGRP_domain_met/bac"/>
</dbReference>
<reference evidence="5" key="2">
    <citation type="submission" date="2025-08" db="UniProtKB">
        <authorList>
            <consortium name="Ensembl"/>
        </authorList>
    </citation>
    <scope>IDENTIFICATION</scope>
    <source>
        <strain evidence="5">Glennie</strain>
    </source>
</reference>
<dbReference type="FunFam" id="3.40.80.10:FF:000001">
    <property type="entry name" value="Peptidoglycan recognition protein 1"/>
    <property type="match status" value="1"/>
</dbReference>
<organism evidence="5 6">
    <name type="scientific">Ornithorhynchus anatinus</name>
    <name type="common">Duckbill platypus</name>
    <dbReference type="NCBI Taxonomy" id="9258"/>
    <lineage>
        <taxon>Eukaryota</taxon>
        <taxon>Metazoa</taxon>
        <taxon>Chordata</taxon>
        <taxon>Craniata</taxon>
        <taxon>Vertebrata</taxon>
        <taxon>Euteleostomi</taxon>
        <taxon>Mammalia</taxon>
        <taxon>Monotremata</taxon>
        <taxon>Ornithorhynchidae</taxon>
        <taxon>Ornithorhynchus</taxon>
    </lineage>
</organism>
<dbReference type="GeneTree" id="ENSGT00940000162349"/>
<feature type="domain" description="N-acetylmuramoyl-L-alanine amidase" evidence="3">
    <location>
        <begin position="210"/>
        <end position="347"/>
    </location>
</feature>
<dbReference type="Bgee" id="ENSOANG00000050037">
    <property type="expression patterns" value="Expressed in endometrium and 1 other cell type or tissue"/>
</dbReference>
<keyword evidence="2" id="KW-0391">Immunity</keyword>
<protein>
    <recommendedName>
        <fullName evidence="7">Peptidoglycan recognition protein 3</fullName>
    </recommendedName>
</protein>
<comment type="similarity">
    <text evidence="1">Belongs to the N-acetylmuramoyl-L-alanine amidase 2 family.</text>
</comment>
<dbReference type="Proteomes" id="UP000002279">
    <property type="component" value="Chromosome X5"/>
</dbReference>
<dbReference type="Gene3D" id="3.40.80.10">
    <property type="entry name" value="Peptidoglycan recognition protein-like"/>
    <property type="match status" value="2"/>
</dbReference>
<reference evidence="5 6" key="1">
    <citation type="journal article" date="2008" name="Nature">
        <title>Genome analysis of the platypus reveals unique signatures of evolution.</title>
        <authorList>
            <person name="Warren W.C."/>
            <person name="Hillier L.W."/>
            <person name="Marshall Graves J.A."/>
            <person name="Birney E."/>
            <person name="Ponting C.P."/>
            <person name="Grutzner F."/>
            <person name="Belov K."/>
            <person name="Miller W."/>
            <person name="Clarke L."/>
            <person name="Chinwalla A.T."/>
            <person name="Yang S.P."/>
            <person name="Heger A."/>
            <person name="Locke D.P."/>
            <person name="Miethke P."/>
            <person name="Waters P.D."/>
            <person name="Veyrunes F."/>
            <person name="Fulton L."/>
            <person name="Fulton B."/>
            <person name="Graves T."/>
            <person name="Wallis J."/>
            <person name="Puente X.S."/>
            <person name="Lopez-Otin C."/>
            <person name="Ordonez G.R."/>
            <person name="Eichler E.E."/>
            <person name="Chen L."/>
            <person name="Cheng Z."/>
            <person name="Deakin J.E."/>
            <person name="Alsop A."/>
            <person name="Thompson K."/>
            <person name="Kirby P."/>
            <person name="Papenfuss A.T."/>
            <person name="Wakefield M.J."/>
            <person name="Olender T."/>
            <person name="Lancet D."/>
            <person name="Huttley G.A."/>
            <person name="Smit A.F."/>
            <person name="Pask A."/>
            <person name="Temple-Smith P."/>
            <person name="Batzer M.A."/>
            <person name="Walker J.A."/>
            <person name="Konkel M.K."/>
            <person name="Harris R.S."/>
            <person name="Whittington C.M."/>
            <person name="Wong E.S."/>
            <person name="Gemmell N.J."/>
            <person name="Buschiazzo E."/>
            <person name="Vargas Jentzsch I.M."/>
            <person name="Merkel A."/>
            <person name="Schmitz J."/>
            <person name="Zemann A."/>
            <person name="Churakov G."/>
            <person name="Kriegs J.O."/>
            <person name="Brosius J."/>
            <person name="Murchison E.P."/>
            <person name="Sachidanandam R."/>
            <person name="Smith C."/>
            <person name="Hannon G.J."/>
            <person name="Tsend-Ayush E."/>
            <person name="McMillan D."/>
            <person name="Attenborough R."/>
            <person name="Rens W."/>
            <person name="Ferguson-Smith M."/>
            <person name="Lefevre C.M."/>
            <person name="Sharp J.A."/>
            <person name="Nicholas K.R."/>
            <person name="Ray D.A."/>
            <person name="Kube M."/>
            <person name="Reinhardt R."/>
            <person name="Pringle T.H."/>
            <person name="Taylor J."/>
            <person name="Jones R.C."/>
            <person name="Nixon B."/>
            <person name="Dacheux J.L."/>
            <person name="Niwa H."/>
            <person name="Sekita Y."/>
            <person name="Huang X."/>
            <person name="Stark A."/>
            <person name="Kheradpour P."/>
            <person name="Kellis M."/>
            <person name="Flicek P."/>
            <person name="Chen Y."/>
            <person name="Webber C."/>
            <person name="Hardison R."/>
            <person name="Nelson J."/>
            <person name="Hallsworth-Pepin K."/>
            <person name="Delehaunty K."/>
            <person name="Markovic C."/>
            <person name="Minx P."/>
            <person name="Feng Y."/>
            <person name="Kremitzki C."/>
            <person name="Mitreva M."/>
            <person name="Glasscock J."/>
            <person name="Wylie T."/>
            <person name="Wohldmann P."/>
            <person name="Thiru P."/>
            <person name="Nhan M.N."/>
            <person name="Pohl C.S."/>
            <person name="Smith S.M."/>
            <person name="Hou S."/>
            <person name="Nefedov M."/>
            <person name="de Jong P.J."/>
            <person name="Renfree M.B."/>
            <person name="Mardis E.R."/>
            <person name="Wilson R.K."/>
        </authorList>
    </citation>
    <scope>NUCLEOTIDE SEQUENCE [LARGE SCALE GENOMIC DNA]</scope>
    <source>
        <strain evidence="5 6">Glennie</strain>
    </source>
</reference>
<dbReference type="PANTHER" id="PTHR11022">
    <property type="entry name" value="PEPTIDOGLYCAN RECOGNITION PROTEIN"/>
    <property type="match status" value="1"/>
</dbReference>
<dbReference type="Ensembl" id="ENSOANT00000047403.1">
    <property type="protein sequence ID" value="ENSOANP00000054320.1"/>
    <property type="gene ID" value="ENSOANG00000050037.1"/>
</dbReference>
<dbReference type="PANTHER" id="PTHR11022:SF12">
    <property type="entry name" value="PEPTIDOGLYCAN RECOGNITION PROTEIN 3"/>
    <property type="match status" value="1"/>
</dbReference>
<dbReference type="GO" id="GO:0042742">
    <property type="term" value="P:defense response to bacterium"/>
    <property type="evidence" value="ECO:0000318"/>
    <property type="project" value="GO_Central"/>
</dbReference>
<evidence type="ECO:0000313" key="6">
    <source>
        <dbReference type="Proteomes" id="UP000002279"/>
    </source>
</evidence>
<evidence type="ECO:0000259" key="3">
    <source>
        <dbReference type="SMART" id="SM00644"/>
    </source>
</evidence>
<dbReference type="InParanoid" id="A0A6I8PPD0"/>
<keyword evidence="6" id="KW-1185">Reference proteome</keyword>
<dbReference type="FunCoup" id="A0A6I8PPD0">
    <property type="interactions" value="6"/>
</dbReference>
<evidence type="ECO:0000259" key="4">
    <source>
        <dbReference type="SMART" id="SM00701"/>
    </source>
</evidence>
<dbReference type="SUPFAM" id="SSF55846">
    <property type="entry name" value="N-acetylmuramoyl-L-alanine amidase-like"/>
    <property type="match status" value="2"/>
</dbReference>
<dbReference type="GO" id="GO:0008745">
    <property type="term" value="F:N-acetylmuramoyl-L-alanine amidase activity"/>
    <property type="evidence" value="ECO:0007669"/>
    <property type="project" value="InterPro"/>
</dbReference>
<gene>
    <name evidence="5" type="primary">LOC114808147</name>
</gene>
<feature type="domain" description="Peptidoglycan recognition protein family" evidence="4">
    <location>
        <begin position="198"/>
        <end position="341"/>
    </location>
</feature>
<dbReference type="SMART" id="SM00644">
    <property type="entry name" value="Ami_2"/>
    <property type="match status" value="2"/>
</dbReference>
<evidence type="ECO:0000313" key="5">
    <source>
        <dbReference type="Ensembl" id="ENSOANP00000054320.1"/>
    </source>
</evidence>
<dbReference type="GO" id="GO:0009253">
    <property type="term" value="P:peptidoglycan catabolic process"/>
    <property type="evidence" value="ECO:0007669"/>
    <property type="project" value="InterPro"/>
</dbReference>
<dbReference type="Pfam" id="PF01510">
    <property type="entry name" value="Amidase_2"/>
    <property type="match status" value="2"/>
</dbReference>
<dbReference type="GO" id="GO:0006955">
    <property type="term" value="P:immune response"/>
    <property type="evidence" value="ECO:0000318"/>
    <property type="project" value="GO_Central"/>
</dbReference>
<evidence type="ECO:0008006" key="7">
    <source>
        <dbReference type="Google" id="ProtNLM"/>
    </source>
</evidence>
<proteinExistence type="inferred from homology"/>
<feature type="domain" description="Peptidoglycan recognition protein family" evidence="4">
    <location>
        <begin position="44"/>
        <end position="183"/>
    </location>
</feature>
<reference evidence="5" key="3">
    <citation type="submission" date="2025-09" db="UniProtKB">
        <authorList>
            <consortium name="Ensembl"/>
        </authorList>
    </citation>
    <scope>IDENTIFICATION</scope>
    <source>
        <strain evidence="5">Glennie</strain>
    </source>
</reference>
<accession>A0A6I8PPD0</accession>
<dbReference type="AlphaFoldDB" id="A0A6I8PPD0"/>
<dbReference type="InterPro" id="IPR002502">
    <property type="entry name" value="Amidase_domain"/>
</dbReference>
<dbReference type="InterPro" id="IPR036505">
    <property type="entry name" value="Amidase/PGRP_sf"/>
</dbReference>
<dbReference type="CDD" id="cd06583">
    <property type="entry name" value="PGRP"/>
    <property type="match status" value="2"/>
</dbReference>